<gene>
    <name evidence="5" type="ORF">B7P43_G09122</name>
</gene>
<dbReference type="PANTHER" id="PTHR13986">
    <property type="entry name" value="PROTEIN LYSINE HYDROXYLATION COMPLEX COMPONENT"/>
    <property type="match status" value="1"/>
</dbReference>
<evidence type="ECO:0000313" key="6">
    <source>
        <dbReference type="Proteomes" id="UP000235965"/>
    </source>
</evidence>
<dbReference type="InterPro" id="IPR011990">
    <property type="entry name" value="TPR-like_helical_dom_sf"/>
</dbReference>
<dbReference type="Gene3D" id="1.25.40.10">
    <property type="entry name" value="Tetratricopeptide repeat domain"/>
    <property type="match status" value="2"/>
</dbReference>
<evidence type="ECO:0000259" key="4">
    <source>
        <dbReference type="Pfam" id="PF23557"/>
    </source>
</evidence>
<sequence>MGPKSVDDLQFFEKMIRKTLCLLKCNKHNPKDGLHGLPKSVLKEFEDLKPYEYLQLCYYQKNLLQKAASAVFTYLVNNPDNKVMQENLKFYSELPEVDMSEVVNFEARNYVSLYIHGAEAYQHEDYKSVISYIEESLEDYLRAEDECRAYCEGPFDQGWFPDFVSSIANHFTYCLKCKRRCPDKLNSLNGEKHQDLLASHYHFLQYAYYKVGNLRKACEAVASYLMFYPADETMMNNKEYYFKLPKVEKDFFTPREEAVEYVQRQEYELRLLDFIENEFSFKDGSENAIDINETENKSSLTKVKDSIIMGTVSKSKLFPPPIIKF</sequence>
<name>A0A2J7Q3C9_9NEOP</name>
<comment type="caution">
    <text evidence="5">The sequence shown here is derived from an EMBL/GenBank/DDBJ whole genome shotgun (WGS) entry which is preliminary data.</text>
</comment>
<accession>A0A2J7Q3C9</accession>
<evidence type="ECO:0000256" key="3">
    <source>
        <dbReference type="ARBA" id="ARBA00023180"/>
    </source>
</evidence>
<reference evidence="5 6" key="1">
    <citation type="submission" date="2017-12" db="EMBL/GenBank/DDBJ databases">
        <title>Hemimetabolous genomes reveal molecular basis of termite eusociality.</title>
        <authorList>
            <person name="Harrison M.C."/>
            <person name="Jongepier E."/>
            <person name="Robertson H.M."/>
            <person name="Arning N."/>
            <person name="Bitard-Feildel T."/>
            <person name="Chao H."/>
            <person name="Childers C.P."/>
            <person name="Dinh H."/>
            <person name="Doddapaneni H."/>
            <person name="Dugan S."/>
            <person name="Gowin J."/>
            <person name="Greiner C."/>
            <person name="Han Y."/>
            <person name="Hu H."/>
            <person name="Hughes D.S.T."/>
            <person name="Huylmans A.-K."/>
            <person name="Kemena C."/>
            <person name="Kremer L.P.M."/>
            <person name="Lee S.L."/>
            <person name="Lopez-Ezquerra A."/>
            <person name="Mallet L."/>
            <person name="Monroy-Kuhn J.M."/>
            <person name="Moser A."/>
            <person name="Murali S.C."/>
            <person name="Muzny D.M."/>
            <person name="Otani S."/>
            <person name="Piulachs M.-D."/>
            <person name="Poelchau M."/>
            <person name="Qu J."/>
            <person name="Schaub F."/>
            <person name="Wada-Katsumata A."/>
            <person name="Worley K.C."/>
            <person name="Xie Q."/>
            <person name="Ylla G."/>
            <person name="Poulsen M."/>
            <person name="Gibbs R.A."/>
            <person name="Schal C."/>
            <person name="Richards S."/>
            <person name="Belles X."/>
            <person name="Korb J."/>
            <person name="Bornberg-Bauer E."/>
        </authorList>
    </citation>
    <scope>NUCLEOTIDE SEQUENCE [LARGE SCALE GENOMIC DNA]</scope>
    <source>
        <tissue evidence="5">Whole body</tissue>
    </source>
</reference>
<dbReference type="InterPro" id="IPR056585">
    <property type="entry name" value="Leprecan_dom"/>
</dbReference>
<evidence type="ECO:0000313" key="5">
    <source>
        <dbReference type="EMBL" id="PNF23098.1"/>
    </source>
</evidence>
<keyword evidence="3" id="KW-0325">Glycoprotein</keyword>
<dbReference type="AlphaFoldDB" id="A0A2J7Q3C9"/>
<keyword evidence="2" id="KW-0732">Signal</keyword>
<dbReference type="PANTHER" id="PTHR13986:SF8">
    <property type="entry name" value="PROLYL 3-HYDROXYLASE 1-LIKE PROTEIN"/>
    <property type="match status" value="1"/>
</dbReference>
<dbReference type="GO" id="GO:0005518">
    <property type="term" value="F:collagen binding"/>
    <property type="evidence" value="ECO:0007669"/>
    <property type="project" value="TreeGrafter"/>
</dbReference>
<dbReference type="GO" id="GO:0030199">
    <property type="term" value="P:collagen fibril organization"/>
    <property type="evidence" value="ECO:0007669"/>
    <property type="project" value="TreeGrafter"/>
</dbReference>
<dbReference type="EMBL" id="NEVH01019068">
    <property type="protein sequence ID" value="PNF23098.1"/>
    <property type="molecule type" value="Genomic_DNA"/>
</dbReference>
<dbReference type="OrthoDB" id="8517835at2759"/>
<comment type="similarity">
    <text evidence="1">Belongs to the leprecan family.</text>
</comment>
<organism evidence="5 6">
    <name type="scientific">Cryptotermes secundus</name>
    <dbReference type="NCBI Taxonomy" id="105785"/>
    <lineage>
        <taxon>Eukaryota</taxon>
        <taxon>Metazoa</taxon>
        <taxon>Ecdysozoa</taxon>
        <taxon>Arthropoda</taxon>
        <taxon>Hexapoda</taxon>
        <taxon>Insecta</taxon>
        <taxon>Pterygota</taxon>
        <taxon>Neoptera</taxon>
        <taxon>Polyneoptera</taxon>
        <taxon>Dictyoptera</taxon>
        <taxon>Blattodea</taxon>
        <taxon>Blattoidea</taxon>
        <taxon>Termitoidae</taxon>
        <taxon>Kalotermitidae</taxon>
        <taxon>Cryptotermitinae</taxon>
        <taxon>Cryptotermes</taxon>
    </lineage>
</organism>
<dbReference type="Pfam" id="PF23557">
    <property type="entry name" value="TPR_leprecan"/>
    <property type="match status" value="1"/>
</dbReference>
<proteinExistence type="inferred from homology"/>
<dbReference type="Proteomes" id="UP000235965">
    <property type="component" value="Unassembled WGS sequence"/>
</dbReference>
<evidence type="ECO:0000256" key="2">
    <source>
        <dbReference type="ARBA" id="ARBA00022729"/>
    </source>
</evidence>
<keyword evidence="6" id="KW-1185">Reference proteome</keyword>
<feature type="non-terminal residue" evidence="5">
    <location>
        <position position="325"/>
    </location>
</feature>
<dbReference type="InterPro" id="IPR052284">
    <property type="entry name" value="Collagen_mod_leprecan"/>
</dbReference>
<dbReference type="GO" id="GO:0005783">
    <property type="term" value="C:endoplasmic reticulum"/>
    <property type="evidence" value="ECO:0007669"/>
    <property type="project" value="TreeGrafter"/>
</dbReference>
<protein>
    <recommendedName>
        <fullName evidence="4">Leprecan-like alpha-helical domain-containing protein</fullName>
    </recommendedName>
</protein>
<feature type="domain" description="Leprecan-like alpha-helical" evidence="4">
    <location>
        <begin position="2"/>
        <end position="241"/>
    </location>
</feature>
<evidence type="ECO:0000256" key="1">
    <source>
        <dbReference type="ARBA" id="ARBA00006487"/>
    </source>
</evidence>